<feature type="compositionally biased region" description="Basic and acidic residues" evidence="1">
    <location>
        <begin position="202"/>
        <end position="253"/>
    </location>
</feature>
<dbReference type="AlphaFoldDB" id="A0A5B8XG17"/>
<keyword evidence="3" id="KW-1185">Reference proteome</keyword>
<dbReference type="Gene3D" id="3.40.220.10">
    <property type="entry name" value="Leucine Aminopeptidase, subunit E, domain 1"/>
    <property type="match status" value="1"/>
</dbReference>
<dbReference type="RefSeq" id="WP_146821272.1">
    <property type="nucleotide sequence ID" value="NZ_CP029077.1"/>
</dbReference>
<evidence type="ECO:0000256" key="1">
    <source>
        <dbReference type="SAM" id="MobiDB-lite"/>
    </source>
</evidence>
<feature type="region of interest" description="Disordered" evidence="1">
    <location>
        <begin position="197"/>
        <end position="253"/>
    </location>
</feature>
<proteinExistence type="predicted"/>
<reference evidence="2 3" key="1">
    <citation type="journal article" date="2019" name="ISME J.">
        <title>Deianiraea, an extracellular bacterium associated with the ciliate Paramecium, suggests an alternative scenario for the evolution of Rickettsiales.</title>
        <authorList>
            <person name="Castelli M."/>
            <person name="Sabaneyeva E."/>
            <person name="Lanzoni O."/>
            <person name="Lebedeva N."/>
            <person name="Floriano A.M."/>
            <person name="Gaiarsa S."/>
            <person name="Benken K."/>
            <person name="Modeo L."/>
            <person name="Bandi C."/>
            <person name="Potekhin A."/>
            <person name="Sassera D."/>
            <person name="Petroni G."/>
        </authorList>
    </citation>
    <scope>NUCLEOTIDE SEQUENCE [LARGE SCALE GENOMIC DNA]</scope>
    <source>
        <strain evidence="2">CyL4-1</strain>
    </source>
</reference>
<name>A0A5B8XG17_9RICK</name>
<protein>
    <submittedName>
        <fullName evidence="2">Uncharacterized protein</fullName>
    </submittedName>
</protein>
<dbReference type="InterPro" id="IPR043472">
    <property type="entry name" value="Macro_dom-like"/>
</dbReference>
<sequence length="560" mass="64208">MNFKCLKHNSTISLNSYDFYGASGEGIAILAPWNEKTDLNQFVRPSNEKAAIIEGLKKRNKIFHKGNNTLESGNGVFTKQYDYYSKLNKNVIYFNGSSINKDTSQAELEKFYYNIFSLANYNGINTLHIAPLGIQNGVDVKTSINALHNSLYAFKKEFPYASLEHIAISLNSQDNLLEAKQQLNTIKDIKEIKRRSPPYINNKKDDKNVKDKIDIDKKSQDIDEKTNNNKEESPKKDDIQKDKKQPTENEKKDESLNLSSIFTSLKNGKKDFIDNLITAFSEINPEDIKNYAIYYETKHAKEMFSPSQIRWTKIFMSLYGVYNAFFGGDFFDKKVDLEKKSEEVLRVSATYSFFSDVIGLQNPIFALFQLFVLYEQLEIIIAAIEQSIEKLSDFMEPVIKLLKQLLEFIGNEIDLLIRKKIDQNGIQMAEILSAACAKTFSQDGFLSKEDLAYVAKELRKIEGGDKIANKFESNIYNKGSIIWSLQNSYDTLSYLRNSYGTNEKINALHKSLSTKLTKVNDLITPSNMHYKQSEISKFQKSQQKFTQMISKYTAKPSQSK</sequence>
<evidence type="ECO:0000313" key="3">
    <source>
        <dbReference type="Proteomes" id="UP000321934"/>
    </source>
</evidence>
<dbReference type="EMBL" id="CP029077">
    <property type="protein sequence ID" value="QED23846.1"/>
    <property type="molecule type" value="Genomic_DNA"/>
</dbReference>
<accession>A0A5B8XG17</accession>
<organism evidence="2 3">
    <name type="scientific">Candidatus Deianiraea vastatrix</name>
    <dbReference type="NCBI Taxonomy" id="2163644"/>
    <lineage>
        <taxon>Bacteria</taxon>
        <taxon>Pseudomonadati</taxon>
        <taxon>Pseudomonadota</taxon>
        <taxon>Alphaproteobacteria</taxon>
        <taxon>Rickettsiales</taxon>
        <taxon>Candidatus Deianiraeaceae</taxon>
        <taxon>Candidatus Deianiraea</taxon>
    </lineage>
</organism>
<gene>
    <name evidence="2" type="ORF">Deia_01065</name>
</gene>
<dbReference type="Proteomes" id="UP000321934">
    <property type="component" value="Chromosome"/>
</dbReference>
<evidence type="ECO:0000313" key="2">
    <source>
        <dbReference type="EMBL" id="QED23846.1"/>
    </source>
</evidence>
<dbReference type="SUPFAM" id="SSF52949">
    <property type="entry name" value="Macro domain-like"/>
    <property type="match status" value="1"/>
</dbReference>